<dbReference type="Proteomes" id="UP001162131">
    <property type="component" value="Unassembled WGS sequence"/>
</dbReference>
<reference evidence="1" key="1">
    <citation type="submission" date="2021-09" db="EMBL/GenBank/DDBJ databases">
        <authorList>
            <consortium name="AG Swart"/>
            <person name="Singh M."/>
            <person name="Singh A."/>
            <person name="Seah K."/>
            <person name="Emmerich C."/>
        </authorList>
    </citation>
    <scope>NUCLEOTIDE SEQUENCE</scope>
    <source>
        <strain evidence="1">ATCC30299</strain>
    </source>
</reference>
<organism evidence="1 2">
    <name type="scientific">Blepharisma stoltei</name>
    <dbReference type="NCBI Taxonomy" id="1481888"/>
    <lineage>
        <taxon>Eukaryota</taxon>
        <taxon>Sar</taxon>
        <taxon>Alveolata</taxon>
        <taxon>Ciliophora</taxon>
        <taxon>Postciliodesmatophora</taxon>
        <taxon>Heterotrichea</taxon>
        <taxon>Heterotrichida</taxon>
        <taxon>Blepharismidae</taxon>
        <taxon>Blepharisma</taxon>
    </lineage>
</organism>
<protein>
    <submittedName>
        <fullName evidence="1">Uncharacterized protein</fullName>
    </submittedName>
</protein>
<accession>A0AAU9I7T0</accession>
<comment type="caution">
    <text evidence="1">The sequence shown here is derived from an EMBL/GenBank/DDBJ whole genome shotgun (WGS) entry which is preliminary data.</text>
</comment>
<dbReference type="EMBL" id="CAJZBQ010000004">
    <property type="protein sequence ID" value="CAG9311343.1"/>
    <property type="molecule type" value="Genomic_DNA"/>
</dbReference>
<evidence type="ECO:0000313" key="2">
    <source>
        <dbReference type="Proteomes" id="UP001162131"/>
    </source>
</evidence>
<name>A0AAU9I7T0_9CILI</name>
<proteinExistence type="predicted"/>
<dbReference type="AlphaFoldDB" id="A0AAU9I7T0"/>
<keyword evidence="2" id="KW-1185">Reference proteome</keyword>
<sequence length="122" mass="13911">MFWLVTNRVLKKLYITLSAPLMLDTFILGQGLLLHPKAILDEPICTASSLSLVLCPLAYKSPPMKRPNEKWISGSLKKALLAMQYTIRDTSEIMCSLSLLIFARLHRPFPKFILIDPVLLWK</sequence>
<evidence type="ECO:0000313" key="1">
    <source>
        <dbReference type="EMBL" id="CAG9311343.1"/>
    </source>
</evidence>
<gene>
    <name evidence="1" type="ORF">BSTOLATCC_MIC3633</name>
</gene>